<name>A0A4U6TPX1_SETVI</name>
<dbReference type="InterPro" id="IPR001810">
    <property type="entry name" value="F-box_dom"/>
</dbReference>
<dbReference type="OMA" id="CCACFAK"/>
<accession>A0A4U6TPX1</accession>
<dbReference type="PANTHER" id="PTHR31111">
    <property type="entry name" value="BNAA05G37150D PROTEIN-RELATED"/>
    <property type="match status" value="1"/>
</dbReference>
<sequence>MAAATRSHPDLLASSSPGPGEVVADHQALPYIPDDLILAILRRLPAKSVLRFRCVSKAWLAMLSSRSFVDAHLEFSAAARPTMLIVPGKYHLLDPRRLRTAFWMGFYKYTSGGADTELLHGERFPGGVASWFKPMHCDGLILVYTRHQELMVCNPATREFVQLLRETERDCLSCLHDAVGFGRDPRSNTYKVVRLFYSSEHGGGLVNVFSCRAEVLTLGTNQQWRRVATPPRLFNPHPAPVHVSGFIYWSDVSDPNNLVLLRFNLATETFAATPYPPCKLPGHACLAEWEGELCCFWVPAPAELAEIWTCDGKADAPTWTRRISVRLPTDTITPGLAYAQGPPTVTFHGKDMLLRGCRKLYRYSVETEEMKRVAVAVEDLKYDRPVDSDYLQKISARVPSSSSSFTLSMVP</sequence>
<dbReference type="SMART" id="SM00256">
    <property type="entry name" value="FBOX"/>
    <property type="match status" value="1"/>
</dbReference>
<evidence type="ECO:0000259" key="1">
    <source>
        <dbReference type="SMART" id="SM00256"/>
    </source>
</evidence>
<feature type="domain" description="F-box" evidence="1">
    <location>
        <begin position="32"/>
        <end position="72"/>
    </location>
</feature>
<dbReference type="Proteomes" id="UP000298652">
    <property type="component" value="Chromosome 7"/>
</dbReference>
<dbReference type="InterPro" id="IPR013187">
    <property type="entry name" value="F-box-assoc_dom_typ3"/>
</dbReference>
<protein>
    <recommendedName>
        <fullName evidence="1">F-box domain-containing protein</fullName>
    </recommendedName>
</protein>
<dbReference type="SUPFAM" id="SSF50965">
    <property type="entry name" value="Galactose oxidase, central domain"/>
    <property type="match status" value="1"/>
</dbReference>
<dbReference type="EMBL" id="CM016558">
    <property type="protein sequence ID" value="TKW03043.1"/>
    <property type="molecule type" value="Genomic_DNA"/>
</dbReference>
<proteinExistence type="predicted"/>
<dbReference type="InterPro" id="IPR036047">
    <property type="entry name" value="F-box-like_dom_sf"/>
</dbReference>
<organism evidence="2 3">
    <name type="scientific">Setaria viridis</name>
    <name type="common">Green bristlegrass</name>
    <name type="synonym">Setaria italica subsp. viridis</name>
    <dbReference type="NCBI Taxonomy" id="4556"/>
    <lineage>
        <taxon>Eukaryota</taxon>
        <taxon>Viridiplantae</taxon>
        <taxon>Streptophyta</taxon>
        <taxon>Embryophyta</taxon>
        <taxon>Tracheophyta</taxon>
        <taxon>Spermatophyta</taxon>
        <taxon>Magnoliopsida</taxon>
        <taxon>Liliopsida</taxon>
        <taxon>Poales</taxon>
        <taxon>Poaceae</taxon>
        <taxon>PACMAD clade</taxon>
        <taxon>Panicoideae</taxon>
        <taxon>Panicodae</taxon>
        <taxon>Paniceae</taxon>
        <taxon>Cenchrinae</taxon>
        <taxon>Setaria</taxon>
    </lineage>
</organism>
<dbReference type="SUPFAM" id="SSF81383">
    <property type="entry name" value="F-box domain"/>
    <property type="match status" value="1"/>
</dbReference>
<evidence type="ECO:0000313" key="2">
    <source>
        <dbReference type="EMBL" id="TKW03043.1"/>
    </source>
</evidence>
<dbReference type="InterPro" id="IPR017451">
    <property type="entry name" value="F-box-assoc_interact_dom"/>
</dbReference>
<dbReference type="Pfam" id="PF08268">
    <property type="entry name" value="FBA_3"/>
    <property type="match status" value="1"/>
</dbReference>
<dbReference type="Gene3D" id="1.20.1280.50">
    <property type="match status" value="1"/>
</dbReference>
<dbReference type="CDD" id="cd22157">
    <property type="entry name" value="F-box_AtFBW1-like"/>
    <property type="match status" value="1"/>
</dbReference>
<keyword evidence="3" id="KW-1185">Reference proteome</keyword>
<gene>
    <name evidence="2" type="ORF">SEVIR_7G040100v2</name>
</gene>
<dbReference type="PANTHER" id="PTHR31111:SF138">
    <property type="entry name" value="F-BOX ASSOCIATED DOMAIN-CONTAINING PROTEIN"/>
    <property type="match status" value="1"/>
</dbReference>
<dbReference type="AlphaFoldDB" id="A0A4U6TPX1"/>
<dbReference type="NCBIfam" id="TIGR01640">
    <property type="entry name" value="F_box_assoc_1"/>
    <property type="match status" value="1"/>
</dbReference>
<dbReference type="InterPro" id="IPR011043">
    <property type="entry name" value="Gal_Oxase/kelch_b-propeller"/>
</dbReference>
<dbReference type="Gramene" id="TKW03043">
    <property type="protein sequence ID" value="TKW03043"/>
    <property type="gene ID" value="SEVIR_7G040100v2"/>
</dbReference>
<dbReference type="Pfam" id="PF00646">
    <property type="entry name" value="F-box"/>
    <property type="match status" value="1"/>
</dbReference>
<evidence type="ECO:0000313" key="3">
    <source>
        <dbReference type="Proteomes" id="UP000298652"/>
    </source>
</evidence>
<reference evidence="2" key="1">
    <citation type="submission" date="2019-03" db="EMBL/GenBank/DDBJ databases">
        <title>WGS assembly of Setaria viridis.</title>
        <authorList>
            <person name="Huang P."/>
            <person name="Jenkins J."/>
            <person name="Grimwood J."/>
            <person name="Barry K."/>
            <person name="Healey A."/>
            <person name="Mamidi S."/>
            <person name="Sreedasyam A."/>
            <person name="Shu S."/>
            <person name="Feldman M."/>
            <person name="Wu J."/>
            <person name="Yu Y."/>
            <person name="Chen C."/>
            <person name="Johnson J."/>
            <person name="Rokhsar D."/>
            <person name="Baxter I."/>
            <person name="Schmutz J."/>
            <person name="Brutnell T."/>
            <person name="Kellogg E."/>
        </authorList>
    </citation>
    <scope>NUCLEOTIDE SEQUENCE [LARGE SCALE GENOMIC DNA]</scope>
</reference>